<name>U1JFB6_9GAMM</name>
<evidence type="ECO:0000259" key="1">
    <source>
        <dbReference type="Pfam" id="PF18416"/>
    </source>
</evidence>
<comment type="caution">
    <text evidence="2">The sequence shown here is derived from an EMBL/GenBank/DDBJ whole genome shotgun (WGS) entry which is preliminary data.</text>
</comment>
<proteinExistence type="predicted"/>
<dbReference type="eggNOG" id="COG3397">
    <property type="taxonomic scope" value="Bacteria"/>
</dbReference>
<reference evidence="2" key="2">
    <citation type="submission" date="2013-04" db="EMBL/GenBank/DDBJ databases">
        <title>Genome sequence of Pseudoalteromonas citrea.</title>
        <authorList>
            <person name="Xie B.-B."/>
            <person name="Rong J.-C."/>
            <person name="Qin Q.-L."/>
            <person name="Shu Y.-L."/>
            <person name="Zhang Y.-Z."/>
        </authorList>
    </citation>
    <scope>NUCLEOTIDE SEQUENCE</scope>
    <source>
        <strain evidence="2">NCIMB 1889</strain>
    </source>
</reference>
<dbReference type="PANTHER" id="PTHR34823">
    <property type="entry name" value="GLCNAC-BINDING PROTEIN A"/>
    <property type="match status" value="1"/>
</dbReference>
<dbReference type="EMBL" id="AHBZ02000041">
    <property type="protein sequence ID" value="ERG20096.1"/>
    <property type="molecule type" value="Genomic_DNA"/>
</dbReference>
<reference evidence="2" key="1">
    <citation type="journal article" date="2012" name="J. Bacteriol.">
        <title>Genome sequences of type strains of seven species of the marine bacterium Pseudoalteromonas.</title>
        <authorList>
            <person name="Xie B.B."/>
            <person name="Shu Y.L."/>
            <person name="Qin Q.L."/>
            <person name="Rong J.C."/>
            <person name="Zhang X.Y."/>
            <person name="Chen X.L."/>
            <person name="Shi M."/>
            <person name="He H.L."/>
            <person name="Zhou B.C."/>
            <person name="Zhang Y.Z."/>
        </authorList>
    </citation>
    <scope>NUCLEOTIDE SEQUENCE [LARGE SCALE GENOMIC DNA]</scope>
    <source>
        <strain evidence="2">NCIMB 1889</strain>
    </source>
</reference>
<dbReference type="AlphaFoldDB" id="U1JFB6"/>
<dbReference type="Gene3D" id="3.30.70.2150">
    <property type="match status" value="1"/>
</dbReference>
<evidence type="ECO:0000313" key="2">
    <source>
        <dbReference type="EMBL" id="ERG20096.1"/>
    </source>
</evidence>
<sequence>MSDKHELTNWEKIGMLAQVRQLHIGDVVTAHFFTKEGEISALRVSTKIIYHSQKDAHAWQGELANAINVHVPLVKVGCCSAQGWVIGFGSQPVMAHTHSGITHFKLEFQCKFQPKKPVDKRSQYDHVFPQAQHSYRQGTRVWHEPSGRCYRCKPWPFTEYCRNTAPQFEPGSGALW</sequence>
<accession>U1JFB6</accession>
<protein>
    <recommendedName>
        <fullName evidence="1">N-acetylglucosamine binding protein A domain-containing protein</fullName>
    </recommendedName>
</protein>
<dbReference type="STRING" id="1117314.PCIT_03328"/>
<organism evidence="2">
    <name type="scientific">Pseudoalteromonas citrea DSM 8771</name>
    <dbReference type="NCBI Taxonomy" id="1117314"/>
    <lineage>
        <taxon>Bacteria</taxon>
        <taxon>Pseudomonadati</taxon>
        <taxon>Pseudomonadota</taxon>
        <taxon>Gammaproteobacteria</taxon>
        <taxon>Alteromonadales</taxon>
        <taxon>Pseudoalteromonadaceae</taxon>
        <taxon>Pseudoalteromonas</taxon>
    </lineage>
</organism>
<dbReference type="InterPro" id="IPR041029">
    <property type="entry name" value="GbpA_2"/>
</dbReference>
<feature type="domain" description="N-acetylglucosamine binding protein A" evidence="1">
    <location>
        <begin position="10"/>
        <end position="104"/>
    </location>
</feature>
<gene>
    <name evidence="2" type="ORF">PCIT_03328</name>
</gene>
<dbReference type="InterPro" id="IPR051024">
    <property type="entry name" value="GlcNAc_Chitin_IntDeg"/>
</dbReference>
<dbReference type="PANTHER" id="PTHR34823:SF1">
    <property type="entry name" value="CHITIN-BINDING TYPE-4 DOMAIN-CONTAINING PROTEIN"/>
    <property type="match status" value="1"/>
</dbReference>
<dbReference type="Pfam" id="PF18416">
    <property type="entry name" value="GbpA_2"/>
    <property type="match status" value="1"/>
</dbReference>
<dbReference type="OrthoDB" id="3675244at2"/>